<dbReference type="EMBL" id="JBHUMY010000001">
    <property type="protein sequence ID" value="MFD2658780.1"/>
    <property type="molecule type" value="Genomic_DNA"/>
</dbReference>
<evidence type="ECO:0000313" key="2">
    <source>
        <dbReference type="Proteomes" id="UP001597493"/>
    </source>
</evidence>
<reference evidence="2" key="1">
    <citation type="journal article" date="2019" name="Int. J. Syst. Evol. Microbiol.">
        <title>The Global Catalogue of Microorganisms (GCM) 10K type strain sequencing project: providing services to taxonomists for standard genome sequencing and annotation.</title>
        <authorList>
            <consortium name="The Broad Institute Genomics Platform"/>
            <consortium name="The Broad Institute Genome Sequencing Center for Infectious Disease"/>
            <person name="Wu L."/>
            <person name="Ma J."/>
        </authorList>
    </citation>
    <scope>NUCLEOTIDE SEQUENCE [LARGE SCALE GENOMIC DNA]</scope>
    <source>
        <strain evidence="2">TISTR 1827</strain>
    </source>
</reference>
<proteinExistence type="predicted"/>
<dbReference type="Proteomes" id="UP001597493">
    <property type="component" value="Unassembled WGS sequence"/>
</dbReference>
<gene>
    <name evidence="1" type="ORF">ACFSW5_00705</name>
</gene>
<name>A0ABW5QRR8_9BACL</name>
<keyword evidence="2" id="KW-1185">Reference proteome</keyword>
<sequence length="191" mass="21864">MADDHGKIDQRIFGNGKVLPFITRSQRLAEDLMKVFKMKDSIIDAFKRGNVQRTVYVHYNKIFQVESTDQDKEVIFDLLSQGQLVYHILLALDMQGKQQILDGELPSYAFDKLVSKICYLCVPLDLYEEALAEGDLEGATRQETIQNYIDDLIFEAQQGILRAYVTDDSQETFTFSRIEVTVVRGNLVLVT</sequence>
<comment type="caution">
    <text evidence="1">The sequence shown here is derived from an EMBL/GenBank/DDBJ whole genome shotgun (WGS) entry which is preliminary data.</text>
</comment>
<dbReference type="RefSeq" id="WP_379268651.1">
    <property type="nucleotide sequence ID" value="NZ_JBHUGT010000026.1"/>
</dbReference>
<organism evidence="1 2">
    <name type="scientific">Paenibacillus thailandensis</name>
    <dbReference type="NCBI Taxonomy" id="393250"/>
    <lineage>
        <taxon>Bacteria</taxon>
        <taxon>Bacillati</taxon>
        <taxon>Bacillota</taxon>
        <taxon>Bacilli</taxon>
        <taxon>Bacillales</taxon>
        <taxon>Paenibacillaceae</taxon>
        <taxon>Paenibacillus</taxon>
    </lineage>
</organism>
<evidence type="ECO:0000313" key="1">
    <source>
        <dbReference type="EMBL" id="MFD2658780.1"/>
    </source>
</evidence>
<protein>
    <submittedName>
        <fullName evidence="1">Uncharacterized protein</fullName>
    </submittedName>
</protein>
<accession>A0ABW5QRR8</accession>